<dbReference type="Proteomes" id="UP001152797">
    <property type="component" value="Unassembled WGS sequence"/>
</dbReference>
<keyword evidence="4" id="KW-1185">Reference proteome</keyword>
<evidence type="ECO:0000313" key="4">
    <source>
        <dbReference type="Proteomes" id="UP001152797"/>
    </source>
</evidence>
<feature type="compositionally biased region" description="Basic and acidic residues" evidence="1">
    <location>
        <begin position="131"/>
        <end position="148"/>
    </location>
</feature>
<dbReference type="EMBL" id="CAMXCT010006843">
    <property type="protein sequence ID" value="CAI4020947.1"/>
    <property type="molecule type" value="Genomic_DNA"/>
</dbReference>
<evidence type="ECO:0000313" key="3">
    <source>
        <dbReference type="EMBL" id="CAL4808259.1"/>
    </source>
</evidence>
<feature type="region of interest" description="Disordered" evidence="1">
    <location>
        <begin position="340"/>
        <end position="448"/>
    </location>
</feature>
<accession>A0A9P1M5H4</accession>
<reference evidence="2" key="1">
    <citation type="submission" date="2022-10" db="EMBL/GenBank/DDBJ databases">
        <authorList>
            <person name="Chen Y."/>
            <person name="Dougan E. K."/>
            <person name="Chan C."/>
            <person name="Rhodes N."/>
            <person name="Thang M."/>
        </authorList>
    </citation>
    <scope>NUCLEOTIDE SEQUENCE</scope>
</reference>
<organism evidence="2">
    <name type="scientific">Cladocopium goreaui</name>
    <dbReference type="NCBI Taxonomy" id="2562237"/>
    <lineage>
        <taxon>Eukaryota</taxon>
        <taxon>Sar</taxon>
        <taxon>Alveolata</taxon>
        <taxon>Dinophyceae</taxon>
        <taxon>Suessiales</taxon>
        <taxon>Symbiodiniaceae</taxon>
        <taxon>Cladocopium</taxon>
    </lineage>
</organism>
<gene>
    <name evidence="2" type="ORF">C1SCF055_LOCUS45314</name>
</gene>
<sequence length="590" mass="64561">MVDQGVLYKCLSCHEDLIQDLGTYELVSRNQATDPGGLMEIIALLESLVKVSATFEVHSGPLRTCLLTLAKDKPSLNTSKFNGQVWANIKTERLVVVMAHCRRLKNDAEMRKAAAKLKSVDYQRLQNLVDKIRDKDEQEEPERMRDDMSLDSEGYPNELKTSPAKKTLTKGKRSAEELEDEEHLPKVNTSFFRKKIGSRAAKSSKAWGQEDEDEGLAKAIGLPKALPKGQAKKRPAATLKKPLTKGTAKMRKPAASCSSGKSPAGVQAEVKPKGQKWHKLKVTYAKKPERAYITAQSAPKEKFRPTGSGTTSHARRARIQAAAQERDRLAALGDSAALADKAKKEAQKAASMKKQAEEAAEQAARTAAQAAEAAAAASQAAGWVEVGPSRKKPRKKSSQQSSDDGMSVDWGNSSSSASASSGTPSPGSPDPLTKGDDGKKGLPKKQPPKRVAVDWHKVLVHNNLYDLTATPWLQKLKDAGYEVHLLSYCGWKRSHEVYDWAWFEWNGWASVSFTWKQCGKEGKAQWCLDNGVSKLVDDNADICSEAIQFGIQAYPIVPAGQRRKKGQPKLQSCFSDFAAAAIGILKEENP</sequence>
<evidence type="ECO:0000313" key="2">
    <source>
        <dbReference type="EMBL" id="CAI4020947.1"/>
    </source>
</evidence>
<dbReference type="EMBL" id="CAMXCT030006843">
    <property type="protein sequence ID" value="CAL4808259.1"/>
    <property type="molecule type" value="Genomic_DNA"/>
</dbReference>
<name>A0A9P1M5H4_9DINO</name>
<feature type="region of interest" description="Disordered" evidence="1">
    <location>
        <begin position="221"/>
        <end position="276"/>
    </location>
</feature>
<dbReference type="EMBL" id="CAMXCT020006843">
    <property type="protein sequence ID" value="CAL1174322.1"/>
    <property type="molecule type" value="Genomic_DNA"/>
</dbReference>
<dbReference type="OrthoDB" id="413962at2759"/>
<evidence type="ECO:0000256" key="1">
    <source>
        <dbReference type="SAM" id="MobiDB-lite"/>
    </source>
</evidence>
<feature type="region of interest" description="Disordered" evidence="1">
    <location>
        <begin position="291"/>
        <end position="328"/>
    </location>
</feature>
<feature type="region of interest" description="Disordered" evidence="1">
    <location>
        <begin position="131"/>
        <end position="182"/>
    </location>
</feature>
<proteinExistence type="predicted"/>
<comment type="caution">
    <text evidence="2">The sequence shown here is derived from an EMBL/GenBank/DDBJ whole genome shotgun (WGS) entry which is preliminary data.</text>
</comment>
<protein>
    <submittedName>
        <fullName evidence="2">Uncharacterized protein</fullName>
    </submittedName>
</protein>
<feature type="compositionally biased region" description="Low complexity" evidence="1">
    <location>
        <begin position="361"/>
        <end position="381"/>
    </location>
</feature>
<reference evidence="3 4" key="2">
    <citation type="submission" date="2024-05" db="EMBL/GenBank/DDBJ databases">
        <authorList>
            <person name="Chen Y."/>
            <person name="Shah S."/>
            <person name="Dougan E. K."/>
            <person name="Thang M."/>
            <person name="Chan C."/>
        </authorList>
    </citation>
    <scope>NUCLEOTIDE SEQUENCE [LARGE SCALE GENOMIC DNA]</scope>
</reference>
<dbReference type="AlphaFoldDB" id="A0A9P1M5H4"/>
<feature type="compositionally biased region" description="Low complexity" evidence="1">
    <location>
        <begin position="413"/>
        <end position="425"/>
    </location>
</feature>